<sequence>MHTIHHGFWIYFFARHHPRVWQFVFGAMLPDYIYVILICMLLFKGYITWPELGSLSPGVLMSLVPLFPWVVKSDLIGHSVPIWFNVLLISFLPAFRRFQAIIIGWGTHLLIDALTHGAFSNFYLYPLAFSTVESPVSYWEHNHWFREYRLVNAVLMSAAAIYMVCEWWKNRKRTKK</sequence>
<dbReference type="Proteomes" id="UP000320776">
    <property type="component" value="Chromosome"/>
</dbReference>
<evidence type="ECO:0000256" key="1">
    <source>
        <dbReference type="SAM" id="Phobius"/>
    </source>
</evidence>
<feature type="transmembrane region" description="Helical" evidence="1">
    <location>
        <begin position="76"/>
        <end position="95"/>
    </location>
</feature>
<reference evidence="2 3" key="1">
    <citation type="submission" date="2019-02" db="EMBL/GenBank/DDBJ databases">
        <title>Closed genome of Sporomusa termitida DSM 4440.</title>
        <authorList>
            <person name="Poehlein A."/>
            <person name="Daniel R."/>
        </authorList>
    </citation>
    <scope>NUCLEOTIDE SEQUENCE [LARGE SCALE GENOMIC DNA]</scope>
    <source>
        <strain evidence="2 3">DSM 4440</strain>
    </source>
</reference>
<feature type="transmembrane region" description="Helical" evidence="1">
    <location>
        <begin position="20"/>
        <end position="43"/>
    </location>
</feature>
<feature type="transmembrane region" description="Helical" evidence="1">
    <location>
        <begin position="148"/>
        <end position="168"/>
    </location>
</feature>
<gene>
    <name evidence="2" type="ORF">SPTER_00040</name>
</gene>
<dbReference type="KEGG" id="sted:SPTER_00040"/>
<feature type="transmembrane region" description="Helical" evidence="1">
    <location>
        <begin position="107"/>
        <end position="128"/>
    </location>
</feature>
<evidence type="ECO:0000313" key="3">
    <source>
        <dbReference type="Proteomes" id="UP000320776"/>
    </source>
</evidence>
<keyword evidence="1" id="KW-0472">Membrane</keyword>
<keyword evidence="1" id="KW-0812">Transmembrane</keyword>
<accession>A0A517DN27</accession>
<feature type="transmembrane region" description="Helical" evidence="1">
    <location>
        <begin position="52"/>
        <end position="70"/>
    </location>
</feature>
<name>A0A517DN27_9FIRM</name>
<evidence type="ECO:0000313" key="2">
    <source>
        <dbReference type="EMBL" id="QDR78761.1"/>
    </source>
</evidence>
<dbReference type="AlphaFoldDB" id="A0A517DN27"/>
<dbReference type="EMBL" id="CP036259">
    <property type="protein sequence ID" value="QDR78761.1"/>
    <property type="molecule type" value="Genomic_DNA"/>
</dbReference>
<keyword evidence="3" id="KW-1185">Reference proteome</keyword>
<protein>
    <recommendedName>
        <fullName evidence="4">Zinc dependent phospholipase C</fullName>
    </recommendedName>
</protein>
<evidence type="ECO:0008006" key="4">
    <source>
        <dbReference type="Google" id="ProtNLM"/>
    </source>
</evidence>
<organism evidence="2 3">
    <name type="scientific">Sporomusa termitida</name>
    <dbReference type="NCBI Taxonomy" id="2377"/>
    <lineage>
        <taxon>Bacteria</taxon>
        <taxon>Bacillati</taxon>
        <taxon>Bacillota</taxon>
        <taxon>Negativicutes</taxon>
        <taxon>Selenomonadales</taxon>
        <taxon>Sporomusaceae</taxon>
        <taxon>Sporomusa</taxon>
    </lineage>
</organism>
<keyword evidence="1" id="KW-1133">Transmembrane helix</keyword>
<proteinExistence type="predicted"/>